<reference evidence="1" key="1">
    <citation type="submission" date="2023-01" db="EMBL/GenBank/DDBJ databases">
        <authorList>
            <person name="Van Ghelder C."/>
            <person name="Rancurel C."/>
        </authorList>
    </citation>
    <scope>NUCLEOTIDE SEQUENCE</scope>
    <source>
        <strain evidence="1">CNCM I-4278</strain>
    </source>
</reference>
<protein>
    <submittedName>
        <fullName evidence="1">Uncharacterized protein</fullName>
    </submittedName>
</protein>
<dbReference type="AlphaFoldDB" id="A0A9W4UV61"/>
<keyword evidence="2" id="KW-1185">Reference proteome</keyword>
<dbReference type="Proteomes" id="UP001152607">
    <property type="component" value="Unassembled WGS sequence"/>
</dbReference>
<organism evidence="1 2">
    <name type="scientific">Periconia digitata</name>
    <dbReference type="NCBI Taxonomy" id="1303443"/>
    <lineage>
        <taxon>Eukaryota</taxon>
        <taxon>Fungi</taxon>
        <taxon>Dikarya</taxon>
        <taxon>Ascomycota</taxon>
        <taxon>Pezizomycotina</taxon>
        <taxon>Dothideomycetes</taxon>
        <taxon>Pleosporomycetidae</taxon>
        <taxon>Pleosporales</taxon>
        <taxon>Massarineae</taxon>
        <taxon>Periconiaceae</taxon>
        <taxon>Periconia</taxon>
    </lineage>
</organism>
<evidence type="ECO:0000313" key="2">
    <source>
        <dbReference type="Proteomes" id="UP001152607"/>
    </source>
</evidence>
<comment type="caution">
    <text evidence="1">The sequence shown here is derived from an EMBL/GenBank/DDBJ whole genome shotgun (WGS) entry which is preliminary data.</text>
</comment>
<evidence type="ECO:0000313" key="1">
    <source>
        <dbReference type="EMBL" id="CAI6341312.1"/>
    </source>
</evidence>
<gene>
    <name evidence="1" type="ORF">PDIGIT_LOCUS14508</name>
</gene>
<name>A0A9W4UV61_9PLEO</name>
<sequence length="54" mass="6210">MSVRYHSIRGTRRPLLVTGSINATLASLTYDPDRTEHNLNITLFQKQNMFMTKA</sequence>
<dbReference type="EMBL" id="CAOQHR010000011">
    <property type="protein sequence ID" value="CAI6341312.1"/>
    <property type="molecule type" value="Genomic_DNA"/>
</dbReference>
<proteinExistence type="predicted"/>
<accession>A0A9W4UV61</accession>